<dbReference type="AlphaFoldDB" id="A0AA42CLV1"/>
<organism evidence="1 2">
    <name type="scientific">Lichenifustis flavocetrariae</name>
    <dbReference type="NCBI Taxonomy" id="2949735"/>
    <lineage>
        <taxon>Bacteria</taxon>
        <taxon>Pseudomonadati</taxon>
        <taxon>Pseudomonadota</taxon>
        <taxon>Alphaproteobacteria</taxon>
        <taxon>Hyphomicrobiales</taxon>
        <taxon>Lichenihabitantaceae</taxon>
        <taxon>Lichenifustis</taxon>
    </lineage>
</organism>
<dbReference type="EMBL" id="JAMOIM010000038">
    <property type="protein sequence ID" value="MCW6512004.1"/>
    <property type="molecule type" value="Genomic_DNA"/>
</dbReference>
<dbReference type="Gene3D" id="1.10.10.10">
    <property type="entry name" value="Winged helix-like DNA-binding domain superfamily/Winged helix DNA-binding domain"/>
    <property type="match status" value="1"/>
</dbReference>
<dbReference type="InterPro" id="IPR036390">
    <property type="entry name" value="WH_DNA-bd_sf"/>
</dbReference>
<name>A0AA42CLV1_9HYPH</name>
<sequence length="125" mass="13832">MSEHRIISHNALRDEMMAVARGETPAPGDAGGQSFESVEALMRLLTPENRKLLALIRDRKPRSIAELASMSGRAAPNLTRTLAKLVAVGFVRMEDQAKRKVPTVVVSRLRVDIDPFSQNDRLEIA</sequence>
<reference evidence="1" key="1">
    <citation type="submission" date="2022-05" db="EMBL/GenBank/DDBJ databases">
        <authorList>
            <person name="Pankratov T."/>
        </authorList>
    </citation>
    <scope>NUCLEOTIDE SEQUENCE</scope>
    <source>
        <strain evidence="1">BP6-180914</strain>
    </source>
</reference>
<keyword evidence="2" id="KW-1185">Reference proteome</keyword>
<protein>
    <submittedName>
        <fullName evidence="1">MarR family transcriptional regulator</fullName>
    </submittedName>
</protein>
<dbReference type="InterPro" id="IPR036388">
    <property type="entry name" value="WH-like_DNA-bd_sf"/>
</dbReference>
<dbReference type="Proteomes" id="UP001165667">
    <property type="component" value="Unassembled WGS sequence"/>
</dbReference>
<dbReference type="Pfam" id="PF25212">
    <property type="entry name" value="HVO_A0114"/>
    <property type="match status" value="1"/>
</dbReference>
<evidence type="ECO:0000313" key="2">
    <source>
        <dbReference type="Proteomes" id="UP001165667"/>
    </source>
</evidence>
<dbReference type="RefSeq" id="WP_282588384.1">
    <property type="nucleotide sequence ID" value="NZ_JAMOIM010000038.1"/>
</dbReference>
<evidence type="ECO:0000313" key="1">
    <source>
        <dbReference type="EMBL" id="MCW6512004.1"/>
    </source>
</evidence>
<comment type="caution">
    <text evidence="1">The sequence shown here is derived from an EMBL/GenBank/DDBJ whole genome shotgun (WGS) entry which is preliminary data.</text>
</comment>
<proteinExistence type="predicted"/>
<accession>A0AA42CLV1</accession>
<gene>
    <name evidence="1" type="ORF">M8523_29090</name>
</gene>
<dbReference type="SUPFAM" id="SSF46785">
    <property type="entry name" value="Winged helix' DNA-binding domain"/>
    <property type="match status" value="1"/>
</dbReference>